<dbReference type="InterPro" id="IPR003959">
    <property type="entry name" value="ATPase_AAA_core"/>
</dbReference>
<feature type="region of interest" description="Disordered" evidence="8">
    <location>
        <begin position="720"/>
        <end position="747"/>
    </location>
</feature>
<accession>A0AAN6JQ66</accession>
<dbReference type="Pfam" id="PF17862">
    <property type="entry name" value="AAA_lid_3"/>
    <property type="match status" value="2"/>
</dbReference>
<sequence length="914" mass="95798">MNRSITQAWAAAGGASAHQQQQQQQQHMQSTGSASPAAATGNGTAPSQHRRAKLSLNQSASRLPPGSAAAAAAAAAQNAQLTATSESSSSTPAAASPAETPLSTAPSPVKRKARSSQRSNLTDPTSKRQRSSLQVPSSSTIAEKYTPPETRLADLGGVAAAVEKVLELIATPLCHPEIYAHTGVKPPRGILLHGPPGCGKTMLAGAIAGELGVPFLSISAPSIVSGTSGESEKTLRDTFEEAVRIAPSILFLDEIDAITPKRETAQREMERRIVAQLLTCLDDLSWEKSGGKPVMVIGATNRPDSLDPALRRAGRFDHEIAMGVPDEDGRERILHVLARKLRLSGDFDFRGLAKATPGFVGADLSALTSAAGIVAVKRIFRQLGASDIIPAAVVANVVSVSDDVEMASADNTAAEITEGAEGSALAIAVSAGAEQPGPLDSVVESLEPGAPGSEPVTPGPHADEAPKTVRPLQSFFDSLPPALRTSSIALFLRTHPDPLTPAQLEPLSITLGDFLTALPNIQPSSKREGFATVPDVTWSDVGALHGIREELSLAIVQPIRRPGLFKALGVSASSGVLLWGPPGCGKTLLAKAVANESRANFISVKGPELLNKYVGESERAVRQVFARARASSPCVIFFDELDALVPKRDDAMSESSARVVNTLLTELDGLEARVQTYVIAATNRPDMIDPAMCRPGRLDKLLYVDLPTPPERLEILKTLTKKSPLRRASPNSAVHGQSESEQQQQQGTVDLQAIAMDPRAEGYSGADLAALVREAAVMALKEALGASLTASATKSFEEVTESSEVDAEGPRLYTLDTEEEYDTSHFQDQDAGEAGGDEGGGKARLKMYISHSHFVDALAKVQPSVSVAQRRRYEALRSRLAGTPAGAATRPVGNGASVTGGGTEKEGGTAVEGA</sequence>
<keyword evidence="2" id="KW-0962">Peroxisome biogenesis</keyword>
<keyword evidence="3" id="KW-0547">Nucleotide-binding</keyword>
<proteinExistence type="inferred from homology"/>
<dbReference type="InterPro" id="IPR003593">
    <property type="entry name" value="AAA+_ATPase"/>
</dbReference>
<feature type="region of interest" description="Disordered" evidence="8">
    <location>
        <begin position="438"/>
        <end position="467"/>
    </location>
</feature>
<evidence type="ECO:0000256" key="3">
    <source>
        <dbReference type="ARBA" id="ARBA00022741"/>
    </source>
</evidence>
<evidence type="ECO:0000256" key="1">
    <source>
        <dbReference type="ARBA" id="ARBA00006914"/>
    </source>
</evidence>
<dbReference type="PANTHER" id="PTHR23077">
    <property type="entry name" value="AAA-FAMILY ATPASE"/>
    <property type="match status" value="1"/>
</dbReference>
<dbReference type="AlphaFoldDB" id="A0AAN6JQ66"/>
<feature type="region of interest" description="Disordered" evidence="8">
    <location>
        <begin position="1"/>
        <end position="146"/>
    </location>
</feature>
<comment type="catalytic activity">
    <reaction evidence="7">
        <text>ATP + H2O = ADP + phosphate + H(+)</text>
        <dbReference type="Rhea" id="RHEA:13065"/>
        <dbReference type="ChEBI" id="CHEBI:15377"/>
        <dbReference type="ChEBI" id="CHEBI:15378"/>
        <dbReference type="ChEBI" id="CHEBI:30616"/>
        <dbReference type="ChEBI" id="CHEBI:43474"/>
        <dbReference type="ChEBI" id="CHEBI:456216"/>
    </reaction>
    <physiologicalReaction direction="left-to-right" evidence="7">
        <dbReference type="Rhea" id="RHEA:13066"/>
    </physiologicalReaction>
</comment>
<dbReference type="GO" id="GO:0003723">
    <property type="term" value="F:RNA binding"/>
    <property type="evidence" value="ECO:0007669"/>
    <property type="project" value="TreeGrafter"/>
</dbReference>
<dbReference type="EMBL" id="JAPDMZ010000184">
    <property type="protein sequence ID" value="KAK0546686.1"/>
    <property type="molecule type" value="Genomic_DNA"/>
</dbReference>
<dbReference type="SMART" id="SM00382">
    <property type="entry name" value="AAA"/>
    <property type="match status" value="2"/>
</dbReference>
<dbReference type="Gene3D" id="3.40.50.300">
    <property type="entry name" value="P-loop containing nucleotide triphosphate hydrolases"/>
    <property type="match status" value="2"/>
</dbReference>
<comment type="similarity">
    <text evidence="1">Belongs to the AAA ATPase family.</text>
</comment>
<dbReference type="SUPFAM" id="SSF52540">
    <property type="entry name" value="P-loop containing nucleoside triphosphate hydrolases"/>
    <property type="match status" value="2"/>
</dbReference>
<evidence type="ECO:0000313" key="11">
    <source>
        <dbReference type="Proteomes" id="UP001176517"/>
    </source>
</evidence>
<feature type="region of interest" description="Disordered" evidence="8">
    <location>
        <begin position="882"/>
        <end position="914"/>
    </location>
</feature>
<dbReference type="GO" id="GO:0005634">
    <property type="term" value="C:nucleus"/>
    <property type="evidence" value="ECO:0007669"/>
    <property type="project" value="TreeGrafter"/>
</dbReference>
<feature type="domain" description="AAA+ ATPase" evidence="9">
    <location>
        <begin position="572"/>
        <end position="708"/>
    </location>
</feature>
<dbReference type="FunFam" id="3.40.50.300:FF:000149">
    <property type="entry name" value="Nuclear valosin-containing protein-like"/>
    <property type="match status" value="1"/>
</dbReference>
<keyword evidence="11" id="KW-1185">Reference proteome</keyword>
<dbReference type="GO" id="GO:0042254">
    <property type="term" value="P:ribosome biogenesis"/>
    <property type="evidence" value="ECO:0007669"/>
    <property type="project" value="TreeGrafter"/>
</dbReference>
<evidence type="ECO:0000256" key="5">
    <source>
        <dbReference type="ARBA" id="ARBA00032509"/>
    </source>
</evidence>
<dbReference type="GO" id="GO:0016887">
    <property type="term" value="F:ATP hydrolysis activity"/>
    <property type="evidence" value="ECO:0007669"/>
    <property type="project" value="InterPro"/>
</dbReference>
<evidence type="ECO:0000259" key="9">
    <source>
        <dbReference type="SMART" id="SM00382"/>
    </source>
</evidence>
<dbReference type="InterPro" id="IPR003960">
    <property type="entry name" value="ATPase_AAA_CS"/>
</dbReference>
<dbReference type="CDD" id="cd19518">
    <property type="entry name" value="RecA-like_NVL_r1-like"/>
    <property type="match status" value="1"/>
</dbReference>
<reference evidence="10" key="1">
    <citation type="journal article" date="2023" name="PhytoFront">
        <title>Draft Genome Resources of Seven Strains of Tilletia horrida, Causal Agent of Kernel Smut of Rice.</title>
        <authorList>
            <person name="Khanal S."/>
            <person name="Antony Babu S."/>
            <person name="Zhou X.G."/>
        </authorList>
    </citation>
    <scope>NUCLEOTIDE SEQUENCE</scope>
    <source>
        <strain evidence="10">TX6</strain>
    </source>
</reference>
<dbReference type="CDD" id="cd19530">
    <property type="entry name" value="RecA-like_NVL_r2-like"/>
    <property type="match status" value="1"/>
</dbReference>
<feature type="compositionally biased region" description="Polar residues" evidence="8">
    <location>
        <begin position="131"/>
        <end position="141"/>
    </location>
</feature>
<feature type="compositionally biased region" description="Low complexity" evidence="8">
    <location>
        <begin position="7"/>
        <end position="47"/>
    </location>
</feature>
<feature type="compositionally biased region" description="Low complexity" evidence="8">
    <location>
        <begin position="736"/>
        <end position="747"/>
    </location>
</feature>
<evidence type="ECO:0000256" key="7">
    <source>
        <dbReference type="ARBA" id="ARBA00048778"/>
    </source>
</evidence>
<feature type="domain" description="AAA+ ATPase" evidence="9">
    <location>
        <begin position="186"/>
        <end position="326"/>
    </location>
</feature>
<dbReference type="InterPro" id="IPR050168">
    <property type="entry name" value="AAA_ATPase_domain"/>
</dbReference>
<keyword evidence="4" id="KW-0067">ATP-binding</keyword>
<dbReference type="PANTHER" id="PTHR23077:SF171">
    <property type="entry name" value="NUCLEAR VALOSIN-CONTAINING PROTEIN-LIKE"/>
    <property type="match status" value="1"/>
</dbReference>
<dbReference type="GO" id="GO:0007031">
    <property type="term" value="P:peroxisome organization"/>
    <property type="evidence" value="ECO:0007669"/>
    <property type="project" value="UniProtKB-KW"/>
</dbReference>
<dbReference type="FunFam" id="3.40.50.300:FF:000365">
    <property type="entry name" value="Ribosome biogenesis ATPase RIX7"/>
    <property type="match status" value="1"/>
</dbReference>
<feature type="region of interest" description="Disordered" evidence="8">
    <location>
        <begin position="822"/>
        <end position="842"/>
    </location>
</feature>
<protein>
    <recommendedName>
        <fullName evidence="6">Peroxisomal ATPase PEX1</fullName>
    </recommendedName>
    <alternativeName>
        <fullName evidence="5">Peroxin-1</fullName>
    </alternativeName>
</protein>
<dbReference type="InterPro" id="IPR027417">
    <property type="entry name" value="P-loop_NTPase"/>
</dbReference>
<feature type="compositionally biased region" description="Low complexity" evidence="8">
    <location>
        <begin position="68"/>
        <end position="108"/>
    </location>
</feature>
<comment type="caution">
    <text evidence="10">The sequence shown here is derived from an EMBL/GenBank/DDBJ whole genome shotgun (WGS) entry which is preliminary data.</text>
</comment>
<evidence type="ECO:0000256" key="4">
    <source>
        <dbReference type="ARBA" id="ARBA00022840"/>
    </source>
</evidence>
<name>A0AAN6JQ66_9BASI</name>
<evidence type="ECO:0000256" key="8">
    <source>
        <dbReference type="SAM" id="MobiDB-lite"/>
    </source>
</evidence>
<evidence type="ECO:0000256" key="6">
    <source>
        <dbReference type="ARBA" id="ARBA00034532"/>
    </source>
</evidence>
<dbReference type="Gene3D" id="1.10.8.60">
    <property type="match status" value="2"/>
</dbReference>
<evidence type="ECO:0000313" key="10">
    <source>
        <dbReference type="EMBL" id="KAK0546686.1"/>
    </source>
</evidence>
<dbReference type="GO" id="GO:0005524">
    <property type="term" value="F:ATP binding"/>
    <property type="evidence" value="ECO:0007669"/>
    <property type="project" value="UniProtKB-KW"/>
</dbReference>
<dbReference type="Pfam" id="PF00004">
    <property type="entry name" value="AAA"/>
    <property type="match status" value="2"/>
</dbReference>
<dbReference type="InterPro" id="IPR041569">
    <property type="entry name" value="AAA_lid_3"/>
</dbReference>
<dbReference type="PROSITE" id="PS00674">
    <property type="entry name" value="AAA"/>
    <property type="match status" value="1"/>
</dbReference>
<dbReference type="Proteomes" id="UP001176517">
    <property type="component" value="Unassembled WGS sequence"/>
</dbReference>
<dbReference type="GO" id="GO:1990275">
    <property type="term" value="F:preribosome binding"/>
    <property type="evidence" value="ECO:0007669"/>
    <property type="project" value="TreeGrafter"/>
</dbReference>
<organism evidence="10 11">
    <name type="scientific">Tilletia horrida</name>
    <dbReference type="NCBI Taxonomy" id="155126"/>
    <lineage>
        <taxon>Eukaryota</taxon>
        <taxon>Fungi</taxon>
        <taxon>Dikarya</taxon>
        <taxon>Basidiomycota</taxon>
        <taxon>Ustilaginomycotina</taxon>
        <taxon>Exobasidiomycetes</taxon>
        <taxon>Tilletiales</taxon>
        <taxon>Tilletiaceae</taxon>
        <taxon>Tilletia</taxon>
    </lineage>
</organism>
<evidence type="ECO:0000256" key="2">
    <source>
        <dbReference type="ARBA" id="ARBA00022593"/>
    </source>
</evidence>
<gene>
    <name evidence="10" type="primary">RIX7</name>
    <name evidence="10" type="ORF">OC846_005154</name>
</gene>